<accession>A0A9P5PEE8</accession>
<feature type="non-terminal residue" evidence="1">
    <location>
        <position position="1"/>
    </location>
</feature>
<protein>
    <submittedName>
        <fullName evidence="1">Uncharacterized protein</fullName>
    </submittedName>
</protein>
<reference evidence="1" key="1">
    <citation type="submission" date="2020-11" db="EMBL/GenBank/DDBJ databases">
        <authorList>
            <consortium name="DOE Joint Genome Institute"/>
            <person name="Ahrendt S."/>
            <person name="Riley R."/>
            <person name="Andreopoulos W."/>
            <person name="Labutti K."/>
            <person name="Pangilinan J."/>
            <person name="Ruiz-Duenas F.J."/>
            <person name="Barrasa J.M."/>
            <person name="Sanchez-Garcia M."/>
            <person name="Camarero S."/>
            <person name="Miyauchi S."/>
            <person name="Serrano A."/>
            <person name="Linde D."/>
            <person name="Babiker R."/>
            <person name="Drula E."/>
            <person name="Ayuso-Fernandez I."/>
            <person name="Pacheco R."/>
            <person name="Padilla G."/>
            <person name="Ferreira P."/>
            <person name="Barriuso J."/>
            <person name="Kellner H."/>
            <person name="Castanera R."/>
            <person name="Alfaro M."/>
            <person name="Ramirez L."/>
            <person name="Pisabarro A.G."/>
            <person name="Kuo A."/>
            <person name="Tritt A."/>
            <person name="Lipzen A."/>
            <person name="He G."/>
            <person name="Yan M."/>
            <person name="Ng V."/>
            <person name="Cullen D."/>
            <person name="Martin F."/>
            <person name="Rosso M.-N."/>
            <person name="Henrissat B."/>
            <person name="Hibbett D."/>
            <person name="Martinez A.T."/>
            <person name="Grigoriev I.V."/>
        </authorList>
    </citation>
    <scope>NUCLEOTIDE SEQUENCE</scope>
    <source>
        <strain evidence="1">AH 40177</strain>
    </source>
</reference>
<organism evidence="1 2">
    <name type="scientific">Rhodocollybia butyracea</name>
    <dbReference type="NCBI Taxonomy" id="206335"/>
    <lineage>
        <taxon>Eukaryota</taxon>
        <taxon>Fungi</taxon>
        <taxon>Dikarya</taxon>
        <taxon>Basidiomycota</taxon>
        <taxon>Agaricomycotina</taxon>
        <taxon>Agaricomycetes</taxon>
        <taxon>Agaricomycetidae</taxon>
        <taxon>Agaricales</taxon>
        <taxon>Marasmiineae</taxon>
        <taxon>Omphalotaceae</taxon>
        <taxon>Rhodocollybia</taxon>
    </lineage>
</organism>
<evidence type="ECO:0000313" key="2">
    <source>
        <dbReference type="Proteomes" id="UP000772434"/>
    </source>
</evidence>
<proteinExistence type="predicted"/>
<comment type="caution">
    <text evidence="1">The sequence shown here is derived from an EMBL/GenBank/DDBJ whole genome shotgun (WGS) entry which is preliminary data.</text>
</comment>
<name>A0A9P5PEE8_9AGAR</name>
<gene>
    <name evidence="1" type="ORF">BDP27DRAFT_1234624</name>
</gene>
<dbReference type="Proteomes" id="UP000772434">
    <property type="component" value="Unassembled WGS sequence"/>
</dbReference>
<keyword evidence="2" id="KW-1185">Reference proteome</keyword>
<evidence type="ECO:0000313" key="1">
    <source>
        <dbReference type="EMBL" id="KAF9061779.1"/>
    </source>
</evidence>
<dbReference type="AlphaFoldDB" id="A0A9P5PEE8"/>
<dbReference type="EMBL" id="JADNRY010000191">
    <property type="protein sequence ID" value="KAF9061779.1"/>
    <property type="molecule type" value="Genomic_DNA"/>
</dbReference>
<dbReference type="OrthoDB" id="687730at2759"/>
<sequence>EQGCFPDRSGNNTRPNGGGVNPYFFKLAFKSKVVSCAPAELWINTSLSGTSSAPGYAAPKFFIRNESSFGTFLNSIRLGPAGQDSCPY</sequence>